<protein>
    <recommendedName>
        <fullName evidence="12 13">RNA cytidine acetyltransferase</fullName>
        <ecNumber evidence="13">2.3.1.-</ecNumber>
    </recommendedName>
    <alternativeName>
        <fullName evidence="13">18S rRNA cytosine acetyltransferase</fullName>
    </alternativeName>
</protein>
<dbReference type="GO" id="GO:1990883">
    <property type="term" value="F:18S rRNA cytidine N-acetyltransferase activity"/>
    <property type="evidence" value="ECO:0007669"/>
    <property type="project" value="TreeGrafter"/>
</dbReference>
<feature type="domain" description="TcmA/NAT10 helicase" evidence="15">
    <location>
        <begin position="284"/>
        <end position="490"/>
    </location>
</feature>
<dbReference type="InterPro" id="IPR007807">
    <property type="entry name" value="TcmA/NAT10_helicase"/>
</dbReference>
<dbReference type="Pfam" id="PF05127">
    <property type="entry name" value="NAT10_TcmA_helicase"/>
    <property type="match status" value="1"/>
</dbReference>
<dbReference type="FunFam" id="3.40.50.300:FF:002218">
    <property type="entry name" value="tRNA(Met) cytidine acetyltransferase TmcA"/>
    <property type="match status" value="1"/>
</dbReference>
<comment type="caution">
    <text evidence="13">Lacks conserved residue(s) required for the propagation of feature annotation.</text>
</comment>
<feature type="compositionally biased region" description="Basic and acidic residues" evidence="14">
    <location>
        <begin position="1037"/>
        <end position="1049"/>
    </location>
</feature>
<feature type="binding site" evidence="13">
    <location>
        <position position="472"/>
    </location>
    <ligand>
        <name>ATP</name>
        <dbReference type="ChEBI" id="CHEBI:30616"/>
    </ligand>
</feature>
<feature type="binding site" evidence="13">
    <location>
        <begin position="289"/>
        <end position="298"/>
    </location>
    <ligand>
        <name>ATP</name>
        <dbReference type="ChEBI" id="CHEBI:30616"/>
    </ligand>
</feature>
<dbReference type="InterPro" id="IPR032672">
    <property type="entry name" value="TmcA/NAT10/Kre33"/>
</dbReference>
<dbReference type="Gene3D" id="3.40.50.11040">
    <property type="match status" value="1"/>
</dbReference>
<evidence type="ECO:0000256" key="1">
    <source>
        <dbReference type="ARBA" id="ARBA00004604"/>
    </source>
</evidence>
<dbReference type="Gene3D" id="3.40.50.300">
    <property type="entry name" value="P-loop containing nucleotide triphosphate hydrolases"/>
    <property type="match status" value="1"/>
</dbReference>
<dbReference type="PANTHER" id="PTHR10925">
    <property type="entry name" value="N-ACETYLTRANSFERASE 10"/>
    <property type="match status" value="1"/>
</dbReference>
<dbReference type="FunFam" id="3.40.630.30:FF:000019">
    <property type="entry name" value="RNA cytidine acetyltransferase"/>
    <property type="match status" value="1"/>
</dbReference>
<accession>A0A8C7DP32</accession>
<feature type="domain" description="N-acetyltransferase" evidence="17">
    <location>
        <begin position="661"/>
        <end position="780"/>
    </location>
</feature>
<comment type="similarity">
    <text evidence="13">Belongs to the RNA cytidine acetyltransferase family. NAT10 subfamily.</text>
</comment>
<evidence type="ECO:0000259" key="18">
    <source>
        <dbReference type="Pfam" id="PF13725"/>
    </source>
</evidence>
<keyword evidence="8" id="KW-0007">Acetylation</keyword>
<keyword evidence="20" id="KW-1185">Reference proteome</keyword>
<evidence type="ECO:0000256" key="11">
    <source>
        <dbReference type="ARBA" id="ARBA00065380"/>
    </source>
</evidence>
<evidence type="ECO:0000256" key="5">
    <source>
        <dbReference type="ARBA" id="ARBA00022694"/>
    </source>
</evidence>
<feature type="domain" description="Possible tRNA binding" evidence="18">
    <location>
        <begin position="790"/>
        <end position="1003"/>
    </location>
</feature>
<dbReference type="PANTHER" id="PTHR10925:SF5">
    <property type="entry name" value="RNA CYTIDINE ACETYLTRANSFERASE"/>
    <property type="match status" value="1"/>
</dbReference>
<feature type="region of interest" description="Disordered" evidence="14">
    <location>
        <begin position="1015"/>
        <end position="1049"/>
    </location>
</feature>
<evidence type="ECO:0000259" key="16">
    <source>
        <dbReference type="Pfam" id="PF08351"/>
    </source>
</evidence>
<evidence type="ECO:0000256" key="2">
    <source>
        <dbReference type="ARBA" id="ARBA00022552"/>
    </source>
</evidence>
<dbReference type="Pfam" id="PF13718">
    <property type="entry name" value="GNAT_acetyltr_2"/>
    <property type="match status" value="2"/>
</dbReference>
<reference evidence="19" key="2">
    <citation type="submission" date="2025-09" db="UniProtKB">
        <authorList>
            <consortium name="Ensembl"/>
        </authorList>
    </citation>
    <scope>IDENTIFICATION</scope>
</reference>
<dbReference type="GeneTree" id="ENSGT00390000009140"/>
<keyword evidence="6 13" id="KW-0547">Nucleotide-binding</keyword>
<evidence type="ECO:0000256" key="12">
    <source>
        <dbReference type="ARBA" id="ARBA00068357"/>
    </source>
</evidence>
<comment type="catalytic activity">
    <reaction evidence="13">
        <text>a cytidine in 18S rRNA + acetyl-CoA + ATP + H2O = an N(4)-acetylcytidine in 18S rRNA + ADP + phosphate + CoA + H(+)</text>
        <dbReference type="Rhea" id="RHEA:51424"/>
        <dbReference type="Rhea" id="RHEA-COMP:13575"/>
        <dbReference type="Rhea" id="RHEA-COMP:13576"/>
        <dbReference type="ChEBI" id="CHEBI:15377"/>
        <dbReference type="ChEBI" id="CHEBI:15378"/>
        <dbReference type="ChEBI" id="CHEBI:30616"/>
        <dbReference type="ChEBI" id="CHEBI:43474"/>
        <dbReference type="ChEBI" id="CHEBI:57287"/>
        <dbReference type="ChEBI" id="CHEBI:57288"/>
        <dbReference type="ChEBI" id="CHEBI:74900"/>
        <dbReference type="ChEBI" id="CHEBI:82748"/>
        <dbReference type="ChEBI" id="CHEBI:456216"/>
    </reaction>
</comment>
<proteinExistence type="inferred from homology"/>
<dbReference type="InterPro" id="IPR033688">
    <property type="entry name" value="NAT10"/>
</dbReference>
<dbReference type="GO" id="GO:1904812">
    <property type="term" value="P:rRNA acetylation involved in maturation of SSU-rRNA"/>
    <property type="evidence" value="ECO:0007669"/>
    <property type="project" value="InterPro"/>
</dbReference>
<dbReference type="AlphaFoldDB" id="A0A8C7DP32"/>
<comment type="catalytic activity">
    <reaction evidence="13">
        <text>a cytidine in tRNA + acetyl-CoA + ATP + H2O = an N(4)-acetylcytidine in tRNA + ADP + phosphate + CoA + H(+)</text>
        <dbReference type="Rhea" id="RHEA:53876"/>
        <dbReference type="Rhea" id="RHEA-COMP:13670"/>
        <dbReference type="Rhea" id="RHEA-COMP:13671"/>
        <dbReference type="ChEBI" id="CHEBI:15377"/>
        <dbReference type="ChEBI" id="CHEBI:15378"/>
        <dbReference type="ChEBI" id="CHEBI:30616"/>
        <dbReference type="ChEBI" id="CHEBI:43474"/>
        <dbReference type="ChEBI" id="CHEBI:57287"/>
        <dbReference type="ChEBI" id="CHEBI:57288"/>
        <dbReference type="ChEBI" id="CHEBI:74900"/>
        <dbReference type="ChEBI" id="CHEBI:82748"/>
        <dbReference type="ChEBI" id="CHEBI:456216"/>
    </reaction>
</comment>
<comment type="subunit">
    <text evidence="13">Interacts with THUMPD1.</text>
</comment>
<evidence type="ECO:0000256" key="6">
    <source>
        <dbReference type="ARBA" id="ARBA00022741"/>
    </source>
</evidence>
<keyword evidence="10 13" id="KW-0012">Acyltransferase</keyword>
<comment type="subunit">
    <text evidence="11">Part of the small subunit (SSU) processome, composed of more than 70 proteins and the RNA chaperone small nucleolar RNA (snoRNA) U3. Interacts with THUMPD1. Interacts with SUN1 (via N-terminus). Interacts with TERT.</text>
</comment>
<organism evidence="19 20">
    <name type="scientific">Oncorhynchus kisutch</name>
    <name type="common">Coho salmon</name>
    <name type="synonym">Salmo kisutch</name>
    <dbReference type="NCBI Taxonomy" id="8019"/>
    <lineage>
        <taxon>Eukaryota</taxon>
        <taxon>Metazoa</taxon>
        <taxon>Chordata</taxon>
        <taxon>Craniata</taxon>
        <taxon>Vertebrata</taxon>
        <taxon>Euteleostomi</taxon>
        <taxon>Actinopterygii</taxon>
        <taxon>Neopterygii</taxon>
        <taxon>Teleostei</taxon>
        <taxon>Protacanthopterygii</taxon>
        <taxon>Salmoniformes</taxon>
        <taxon>Salmonidae</taxon>
        <taxon>Salmoninae</taxon>
        <taxon>Oncorhynchus</taxon>
    </lineage>
</organism>
<feature type="domain" description="TmcA/NAT10 N-terminal" evidence="16">
    <location>
        <begin position="11"/>
        <end position="203"/>
    </location>
</feature>
<dbReference type="Proteomes" id="UP000694557">
    <property type="component" value="Unassembled WGS sequence"/>
</dbReference>
<evidence type="ECO:0000256" key="8">
    <source>
        <dbReference type="ARBA" id="ARBA00022990"/>
    </source>
</evidence>
<feature type="compositionally biased region" description="Basic and acidic residues" evidence="14">
    <location>
        <begin position="1016"/>
        <end position="1027"/>
    </location>
</feature>
<evidence type="ECO:0000259" key="15">
    <source>
        <dbReference type="Pfam" id="PF05127"/>
    </source>
</evidence>
<evidence type="ECO:0000256" key="9">
    <source>
        <dbReference type="ARBA" id="ARBA00023242"/>
    </source>
</evidence>
<dbReference type="Ensembl" id="ENSOKIT00005025665.1">
    <property type="protein sequence ID" value="ENSOKIP00005024211.1"/>
    <property type="gene ID" value="ENSOKIG00005010414.1"/>
</dbReference>
<evidence type="ECO:0000256" key="10">
    <source>
        <dbReference type="ARBA" id="ARBA00023315"/>
    </source>
</evidence>
<evidence type="ECO:0000256" key="7">
    <source>
        <dbReference type="ARBA" id="ARBA00022840"/>
    </source>
</evidence>
<dbReference type="Pfam" id="PF13725">
    <property type="entry name" value="tRNA_bind_2"/>
    <property type="match status" value="1"/>
</dbReference>
<evidence type="ECO:0000313" key="20">
    <source>
        <dbReference type="Proteomes" id="UP000694557"/>
    </source>
</evidence>
<keyword evidence="9 13" id="KW-0539">Nucleus</keyword>
<evidence type="ECO:0000259" key="17">
    <source>
        <dbReference type="Pfam" id="PF13718"/>
    </source>
</evidence>
<dbReference type="GO" id="GO:0000049">
    <property type="term" value="F:tRNA binding"/>
    <property type="evidence" value="ECO:0007669"/>
    <property type="project" value="TreeGrafter"/>
</dbReference>
<dbReference type="GO" id="GO:0005730">
    <property type="term" value="C:nucleolus"/>
    <property type="evidence" value="ECO:0007669"/>
    <property type="project" value="UniProtKB-SubCell"/>
</dbReference>
<dbReference type="InterPro" id="IPR027992">
    <property type="entry name" value="tRNA_bind_dom"/>
</dbReference>
<evidence type="ECO:0000256" key="3">
    <source>
        <dbReference type="ARBA" id="ARBA00022553"/>
    </source>
</evidence>
<sequence length="1049" mass="118584">MATFRKKIDNRIRVQIDNGVSEQHRTMFVVVGDHGRDQVVILHHMLSKAAVRARPSVLWCYKKELGFSSNRKKRMRQLQKKIKTGTLNIKQDDPFELFVAATNIRYCYYNETHKILGNTYGMCVLQDFEALTPNLLARTVETVEGGGIVVILLRTVNSLKQLYTMTMDVHSRYRTEAHQDVVGRFNERFILSLSSCKTCVVIDDQLNVLPISSHIANIKPVPPKTQEDSLSPREQELNELKESLQDTQPVGVLVDSCKTMDQAKAVLKFIEAISEKTLRSTVALTAARGRGKSAALGLAVAGAVAFGYSNIFITSPSPDNLHTLFEFIFKGFDALQYQEHLDYEIIQSLNPEFSKAVVRVNIFKEHRQTIQYIHPADSVKLGQAELLVIDEAAAIPLPLVKKLLGPYLVFMASTINGYEGTGRSLSLKLIQQLRQQSSESQQSLSAENRSTNTARLNAARSLQEVSLHESIRYAMGDPVEKWLNELLCLDCLNIPRVISGCPLPQTCDLYYVNRDTLFCYHKASEAFLQRLMALYVASHYKNSPNDLQMLSDAPAHHLFCLLPPVPPTQNSLPEVLAVIQVCLEGEISRQSILNSLSRGKKASGDLIPWTVSEQFQDPEFGSLSGGRVVRIAVNPDYQGVSSVFFPPYFMKYPFNWFVSLSVLEMGYGSRALQQLQLYYEGQFPYMDENAQTANSQITSVTSEAVSLLEEVLHPRKDLPPLLLKLSERRAERLEYLGVSYGLTPPLLKFWKKAGFVPVYLRQTPNDLTGEHSLVMLKELNTVEAPEQGQWLSAFWKDFRRRFLSLLSYQFSSFSPSMALNILQNKSTTKTDASSALSSSELSGQFSPYDLKRLEMYSRNMVDYHLIMDLIPAVARMFFLKQLGDVTLSAAQCALLLGVGLQHKSVDQLEKEIDLPSSQLMGLFNRLIRKVVQFFNRIQEKAIEAEMVVSKDISMEPTVKTLNDDLDEVAKEFQEKHRQDMEKVKEMDLQQYLIRGDDEEWDQVLKKAGQTAIVKSLPDKNEGGDTRHGKLKKMKKGGGKEKKKFEKRPL</sequence>
<name>A0A8C7DP32_ONCKI</name>
<reference evidence="19" key="1">
    <citation type="submission" date="2025-08" db="UniProtKB">
        <authorList>
            <consortium name="Ensembl"/>
        </authorList>
    </citation>
    <scope>IDENTIFICATION</scope>
</reference>
<dbReference type="GO" id="GO:0005524">
    <property type="term" value="F:ATP binding"/>
    <property type="evidence" value="ECO:0007669"/>
    <property type="project" value="UniProtKB-UniRule"/>
</dbReference>
<dbReference type="HAMAP" id="MF_03211">
    <property type="entry name" value="RNA_acetyltr_Nat10"/>
    <property type="match status" value="1"/>
</dbReference>
<evidence type="ECO:0000256" key="4">
    <source>
        <dbReference type="ARBA" id="ARBA00022679"/>
    </source>
</evidence>
<dbReference type="FunFam" id="3.40.50.11040:FF:000006">
    <property type="entry name" value="RNA cytidine acetyltransferase"/>
    <property type="match status" value="1"/>
</dbReference>
<dbReference type="Gene3D" id="3.40.630.30">
    <property type="match status" value="2"/>
</dbReference>
<keyword evidence="5 13" id="KW-0819">tRNA processing</keyword>
<keyword evidence="3" id="KW-0597">Phosphoprotein</keyword>
<feature type="domain" description="N-acetyltransferase" evidence="17">
    <location>
        <begin position="530"/>
        <end position="639"/>
    </location>
</feature>
<gene>
    <name evidence="13 19" type="primary">NAT10</name>
    <name evidence="19" type="synonym">nat10</name>
</gene>
<dbReference type="InterPro" id="IPR013562">
    <property type="entry name" value="TmcA/NAT10_N"/>
</dbReference>
<dbReference type="InterPro" id="IPR000182">
    <property type="entry name" value="GNAT_dom"/>
</dbReference>
<feature type="binding site" evidence="13">
    <location>
        <begin position="631"/>
        <end position="633"/>
    </location>
    <ligand>
        <name>acetyl-CoA</name>
        <dbReference type="ChEBI" id="CHEBI:57288"/>
    </ligand>
</feature>
<dbReference type="GO" id="GO:0051391">
    <property type="term" value="P:tRNA acetylation"/>
    <property type="evidence" value="ECO:0007669"/>
    <property type="project" value="UniProtKB-UniRule"/>
</dbReference>
<dbReference type="EC" id="2.3.1.-" evidence="13"/>
<comment type="function">
    <text evidence="13">RNA cytidine acetyltransferase with specificity toward both 18S rRNA and tRNAs. Catalyzes the formation of N(4)-acetylcytidine (ac4C) in 18S rRNA. Required for early nucleolar cleavages of precursor rRNA at sites A0, A1 and A2 during 18S rRNA synthesis. Catalyzes the formation of ac4C in serine and leucine tRNAs. Requires the tRNA-binding adapter protein THUMPD1 for full tRNA acetyltransferase activity but not for 18S rRNA acetylation.</text>
</comment>
<keyword evidence="2 13" id="KW-0698">rRNA processing</keyword>
<comment type="subcellular location">
    <subcellularLocation>
        <location evidence="1 13">Nucleus</location>
        <location evidence="1 13">Nucleolus</location>
    </subcellularLocation>
</comment>
<evidence type="ECO:0000256" key="14">
    <source>
        <dbReference type="SAM" id="MobiDB-lite"/>
    </source>
</evidence>
<evidence type="ECO:0000256" key="13">
    <source>
        <dbReference type="HAMAP-Rule" id="MF_03211"/>
    </source>
</evidence>
<dbReference type="InterPro" id="IPR027417">
    <property type="entry name" value="P-loop_NTPase"/>
</dbReference>
<feature type="binding site" evidence="13">
    <location>
        <position position="752"/>
    </location>
    <ligand>
        <name>acetyl-CoA</name>
        <dbReference type="ChEBI" id="CHEBI:57288"/>
    </ligand>
</feature>
<keyword evidence="7 13" id="KW-0067">ATP-binding</keyword>
<dbReference type="Pfam" id="PF08351">
    <property type="entry name" value="TmcA_N"/>
    <property type="match status" value="1"/>
</dbReference>
<keyword evidence="4 13" id="KW-0808">Transferase</keyword>
<dbReference type="GO" id="GO:0030686">
    <property type="term" value="C:90S preribosome"/>
    <property type="evidence" value="ECO:0007669"/>
    <property type="project" value="TreeGrafter"/>
</dbReference>
<evidence type="ECO:0000313" key="19">
    <source>
        <dbReference type="Ensembl" id="ENSOKIP00005024211.1"/>
    </source>
</evidence>